<organism evidence="1">
    <name type="scientific">Sesamum latifolium</name>
    <dbReference type="NCBI Taxonomy" id="2727402"/>
    <lineage>
        <taxon>Eukaryota</taxon>
        <taxon>Viridiplantae</taxon>
        <taxon>Streptophyta</taxon>
        <taxon>Embryophyta</taxon>
        <taxon>Tracheophyta</taxon>
        <taxon>Spermatophyta</taxon>
        <taxon>Magnoliopsida</taxon>
        <taxon>eudicotyledons</taxon>
        <taxon>Gunneridae</taxon>
        <taxon>Pentapetalae</taxon>
        <taxon>asterids</taxon>
        <taxon>lamiids</taxon>
        <taxon>Lamiales</taxon>
        <taxon>Pedaliaceae</taxon>
        <taxon>Sesamum</taxon>
    </lineage>
</organism>
<reference evidence="1" key="1">
    <citation type="submission" date="2020-06" db="EMBL/GenBank/DDBJ databases">
        <authorList>
            <person name="Li T."/>
            <person name="Hu X."/>
            <person name="Zhang T."/>
            <person name="Song X."/>
            <person name="Zhang H."/>
            <person name="Dai N."/>
            <person name="Sheng W."/>
            <person name="Hou X."/>
            <person name="Wei L."/>
        </authorList>
    </citation>
    <scope>NUCLEOTIDE SEQUENCE</scope>
    <source>
        <strain evidence="1">KEN1</strain>
        <tissue evidence="1">Leaf</tissue>
    </source>
</reference>
<accession>A0AAW2UY19</accession>
<dbReference type="AlphaFoldDB" id="A0AAW2UY19"/>
<name>A0AAW2UY19_9LAMI</name>
<sequence>MAKGTEHLRAAMDPSMVEELLQLYTTSEDYFPHPICFVPGQLISDNVLLAFELNYFLNTKTRGEQGWMTLKLNVSRAYDKVEWSFLEQVISKLGFPSPFLRLVMLYVSTVSYSFMLGGIFKFPLTVCEREGCIRGERSAGELRLYLISSSRMICSYFVKLPQKTLSTQSAYLVGCSCTLLPYPRRVHSYLWKPTLLYLVKCDGSPRSLPCGLLVASGLGNIHSGLSDPWLPRPCSFCLITPAHVSLAVFQVSELIDLTYDDWHWGKIKEIFWPVDNDIILSIPLSQTGVPDMLIWRYSHSGIFSSEVLIACSLEDRPYPSSLRSMKSCGEGEFGLPNFPIR</sequence>
<protein>
    <recommendedName>
        <fullName evidence="2">Reverse transcriptase domain-containing protein</fullName>
    </recommendedName>
</protein>
<reference evidence="1" key="2">
    <citation type="journal article" date="2024" name="Plant">
        <title>Genomic evolution and insights into agronomic trait innovations of Sesamum species.</title>
        <authorList>
            <person name="Miao H."/>
            <person name="Wang L."/>
            <person name="Qu L."/>
            <person name="Liu H."/>
            <person name="Sun Y."/>
            <person name="Le M."/>
            <person name="Wang Q."/>
            <person name="Wei S."/>
            <person name="Zheng Y."/>
            <person name="Lin W."/>
            <person name="Duan Y."/>
            <person name="Cao H."/>
            <person name="Xiong S."/>
            <person name="Wang X."/>
            <person name="Wei L."/>
            <person name="Li C."/>
            <person name="Ma Q."/>
            <person name="Ju M."/>
            <person name="Zhao R."/>
            <person name="Li G."/>
            <person name="Mu C."/>
            <person name="Tian Q."/>
            <person name="Mei H."/>
            <person name="Zhang T."/>
            <person name="Gao T."/>
            <person name="Zhang H."/>
        </authorList>
    </citation>
    <scope>NUCLEOTIDE SEQUENCE</scope>
    <source>
        <strain evidence="1">KEN1</strain>
    </source>
</reference>
<dbReference type="EMBL" id="JACGWN010000011">
    <property type="protein sequence ID" value="KAL0421322.1"/>
    <property type="molecule type" value="Genomic_DNA"/>
</dbReference>
<comment type="caution">
    <text evidence="1">The sequence shown here is derived from an EMBL/GenBank/DDBJ whole genome shotgun (WGS) entry which is preliminary data.</text>
</comment>
<gene>
    <name evidence="1" type="ORF">Slati_3155100</name>
</gene>
<evidence type="ECO:0000313" key="1">
    <source>
        <dbReference type="EMBL" id="KAL0421322.1"/>
    </source>
</evidence>
<proteinExistence type="predicted"/>
<evidence type="ECO:0008006" key="2">
    <source>
        <dbReference type="Google" id="ProtNLM"/>
    </source>
</evidence>